<organism evidence="1 2">
    <name type="scientific">Lichenicola cladoniae</name>
    <dbReference type="NCBI Taxonomy" id="1484109"/>
    <lineage>
        <taxon>Bacteria</taxon>
        <taxon>Pseudomonadati</taxon>
        <taxon>Pseudomonadota</taxon>
        <taxon>Alphaproteobacteria</taxon>
        <taxon>Acetobacterales</taxon>
        <taxon>Acetobacteraceae</taxon>
        <taxon>Lichenicola</taxon>
    </lineage>
</organism>
<keyword evidence="2" id="KW-1185">Reference proteome</keyword>
<accession>A0A6M8HQW0</accession>
<proteinExistence type="predicted"/>
<protein>
    <submittedName>
        <fullName evidence="1">Uncharacterized protein</fullName>
    </submittedName>
</protein>
<sequence length="166" mass="18683">MLLYHYTSLTRLGPISVHGLWKGDVVLGTERPGELLATANAVWLTTDTCFKEHGLSKEKREVRLTVDISNSDDRLTAWVPWARKNVNPVWFAGLVDSGGGDRKAETWFIYDGIIPAYWIKKAARVGTGRLITRWADGRIIGRPDGRTSKMLKDWSDFTASRPRLVA</sequence>
<reference evidence="1 2" key="1">
    <citation type="journal article" date="2014" name="World J. Microbiol. Biotechnol.">
        <title>Biodiversity and physiological characteristics of Antarctic and Arctic lichens-associated bacteria.</title>
        <authorList>
            <person name="Lee Y.M."/>
            <person name="Kim E.H."/>
            <person name="Lee H.K."/>
            <person name="Hong S.G."/>
        </authorList>
    </citation>
    <scope>NUCLEOTIDE SEQUENCE [LARGE SCALE GENOMIC DNA]</scope>
    <source>
        <strain evidence="1 2">PAMC 26569</strain>
    </source>
</reference>
<dbReference type="Proteomes" id="UP000500767">
    <property type="component" value="Chromosome"/>
</dbReference>
<name>A0A6M8HQW0_9PROT</name>
<evidence type="ECO:0000313" key="1">
    <source>
        <dbReference type="EMBL" id="QKE90859.1"/>
    </source>
</evidence>
<gene>
    <name evidence="1" type="ORF">HN018_13155</name>
</gene>
<dbReference type="EMBL" id="CP053708">
    <property type="protein sequence ID" value="QKE90859.1"/>
    <property type="molecule type" value="Genomic_DNA"/>
</dbReference>
<dbReference type="KEGG" id="lck:HN018_13155"/>
<dbReference type="RefSeq" id="WP_171836260.1">
    <property type="nucleotide sequence ID" value="NZ_CP053708.1"/>
</dbReference>
<dbReference type="AlphaFoldDB" id="A0A6M8HQW0"/>
<evidence type="ECO:0000313" key="2">
    <source>
        <dbReference type="Proteomes" id="UP000500767"/>
    </source>
</evidence>